<dbReference type="RefSeq" id="WP_208177898.1">
    <property type="nucleotide sequence ID" value="NZ_JAGETZ010000015.1"/>
</dbReference>
<keyword evidence="3" id="KW-1185">Reference proteome</keyword>
<protein>
    <recommendedName>
        <fullName evidence="1">VOC domain-containing protein</fullName>
    </recommendedName>
</protein>
<dbReference type="EMBL" id="JAGETZ010000015">
    <property type="protein sequence ID" value="MBO2012130.1"/>
    <property type="molecule type" value="Genomic_DNA"/>
</dbReference>
<sequence length="138" mass="14618">MPSPATRKLAFRVGQATDREHLHAFFNAALGAQPVYQEPGLVACQLVDGSLLEFYSPGACHPPYLFAQGPVVASFRVADLGRALAQAHTAGLQTVGRVEQVCAGLQHCYVAVADGVLVGLYQEGSPAPSSAPDWSWQL</sequence>
<accession>A0ABS3QN63</accession>
<name>A0ABS3QN63_9BACT</name>
<comment type="caution">
    <text evidence="2">The sequence shown here is derived from an EMBL/GenBank/DDBJ whole genome shotgun (WGS) entry which is preliminary data.</text>
</comment>
<dbReference type="InterPro" id="IPR029068">
    <property type="entry name" value="Glyas_Bleomycin-R_OHBP_Dase"/>
</dbReference>
<dbReference type="SUPFAM" id="SSF54593">
    <property type="entry name" value="Glyoxalase/Bleomycin resistance protein/Dihydroxybiphenyl dioxygenase"/>
    <property type="match status" value="1"/>
</dbReference>
<dbReference type="Gene3D" id="3.10.180.10">
    <property type="entry name" value="2,3-Dihydroxybiphenyl 1,2-Dioxygenase, domain 1"/>
    <property type="match status" value="1"/>
</dbReference>
<gene>
    <name evidence="2" type="ORF">J4E00_23900</name>
</gene>
<evidence type="ECO:0000259" key="1">
    <source>
        <dbReference type="PROSITE" id="PS51819"/>
    </source>
</evidence>
<evidence type="ECO:0000313" key="2">
    <source>
        <dbReference type="EMBL" id="MBO2012130.1"/>
    </source>
</evidence>
<feature type="domain" description="VOC" evidence="1">
    <location>
        <begin position="8"/>
        <end position="123"/>
    </location>
</feature>
<dbReference type="PROSITE" id="PS51819">
    <property type="entry name" value="VOC"/>
    <property type="match status" value="1"/>
</dbReference>
<organism evidence="2 3">
    <name type="scientific">Hymenobacter negativus</name>
    <dbReference type="NCBI Taxonomy" id="2795026"/>
    <lineage>
        <taxon>Bacteria</taxon>
        <taxon>Pseudomonadati</taxon>
        <taxon>Bacteroidota</taxon>
        <taxon>Cytophagia</taxon>
        <taxon>Cytophagales</taxon>
        <taxon>Hymenobacteraceae</taxon>
        <taxon>Hymenobacter</taxon>
    </lineage>
</organism>
<proteinExistence type="predicted"/>
<dbReference type="InterPro" id="IPR037523">
    <property type="entry name" value="VOC_core"/>
</dbReference>
<dbReference type="Proteomes" id="UP000664369">
    <property type="component" value="Unassembled WGS sequence"/>
</dbReference>
<evidence type="ECO:0000313" key="3">
    <source>
        <dbReference type="Proteomes" id="UP000664369"/>
    </source>
</evidence>
<reference evidence="2 3" key="1">
    <citation type="submission" date="2021-03" db="EMBL/GenBank/DDBJ databases">
        <authorList>
            <person name="Kim M.K."/>
        </authorList>
    </citation>
    <scope>NUCLEOTIDE SEQUENCE [LARGE SCALE GENOMIC DNA]</scope>
    <source>
        <strain evidence="2 3">BT442</strain>
    </source>
</reference>